<dbReference type="SUPFAM" id="SSF53720">
    <property type="entry name" value="ALDH-like"/>
    <property type="match status" value="1"/>
</dbReference>
<dbReference type="EMBL" id="LWDE02000809">
    <property type="protein sequence ID" value="KAE8244017.1"/>
    <property type="molecule type" value="Genomic_DNA"/>
</dbReference>
<dbReference type="AlphaFoldDB" id="A0A8X7MQ98"/>
<dbReference type="Proteomes" id="UP000077684">
    <property type="component" value="Unassembled WGS sequence"/>
</dbReference>
<evidence type="ECO:0000256" key="1">
    <source>
        <dbReference type="ARBA" id="ARBA00009986"/>
    </source>
</evidence>
<dbReference type="GO" id="GO:0016620">
    <property type="term" value="F:oxidoreductase activity, acting on the aldehyde or oxo group of donors, NAD or NADP as acceptor"/>
    <property type="evidence" value="ECO:0007669"/>
    <property type="project" value="InterPro"/>
</dbReference>
<evidence type="ECO:0000313" key="4">
    <source>
        <dbReference type="EMBL" id="KAE8244017.1"/>
    </source>
</evidence>
<proteinExistence type="inferred from homology"/>
<dbReference type="InterPro" id="IPR016163">
    <property type="entry name" value="Ald_DH_C"/>
</dbReference>
<gene>
    <name evidence="4" type="ORF">A4X06_0g6009</name>
</gene>
<dbReference type="InterPro" id="IPR015590">
    <property type="entry name" value="Aldehyde_DH_dom"/>
</dbReference>
<dbReference type="InterPro" id="IPR016161">
    <property type="entry name" value="Ald_DH/histidinol_DH"/>
</dbReference>
<evidence type="ECO:0000313" key="5">
    <source>
        <dbReference type="Proteomes" id="UP000077684"/>
    </source>
</evidence>
<reference evidence="4" key="1">
    <citation type="submission" date="2016-04" db="EMBL/GenBank/DDBJ databases">
        <authorList>
            <person name="Nguyen H.D."/>
            <person name="Samba Siva P."/>
            <person name="Cullis J."/>
            <person name="Levesque C.A."/>
            <person name="Hambleton S."/>
        </authorList>
    </citation>
    <scope>NUCLEOTIDE SEQUENCE</scope>
    <source>
        <strain evidence="4">DAOMC 236426</strain>
    </source>
</reference>
<dbReference type="PANTHER" id="PTHR11699">
    <property type="entry name" value="ALDEHYDE DEHYDROGENASE-RELATED"/>
    <property type="match status" value="1"/>
</dbReference>
<dbReference type="InterPro" id="IPR016162">
    <property type="entry name" value="Ald_DH_N"/>
</dbReference>
<organism evidence="4 5">
    <name type="scientific">Tilletia controversa</name>
    <name type="common">dwarf bunt fungus</name>
    <dbReference type="NCBI Taxonomy" id="13291"/>
    <lineage>
        <taxon>Eukaryota</taxon>
        <taxon>Fungi</taxon>
        <taxon>Dikarya</taxon>
        <taxon>Basidiomycota</taxon>
        <taxon>Ustilaginomycotina</taxon>
        <taxon>Exobasidiomycetes</taxon>
        <taxon>Tilletiales</taxon>
        <taxon>Tilletiaceae</taxon>
        <taxon>Tilletia</taxon>
    </lineage>
</organism>
<protein>
    <recommendedName>
        <fullName evidence="3">Aldehyde dehydrogenase domain-containing protein</fullName>
    </recommendedName>
</protein>
<dbReference type="FunFam" id="3.40.309.10:FF:000012">
    <property type="entry name" value="Betaine aldehyde dehydrogenase"/>
    <property type="match status" value="1"/>
</dbReference>
<evidence type="ECO:0000256" key="2">
    <source>
        <dbReference type="ARBA" id="ARBA00023002"/>
    </source>
</evidence>
<comment type="caution">
    <text evidence="4">The sequence shown here is derived from an EMBL/GenBank/DDBJ whole genome shotgun (WGS) entry which is preliminary data.</text>
</comment>
<comment type="similarity">
    <text evidence="1">Belongs to the aldehyde dehydrogenase family.</text>
</comment>
<dbReference type="Pfam" id="PF00171">
    <property type="entry name" value="Aldedh"/>
    <property type="match status" value="1"/>
</dbReference>
<sequence>MSTPRPNPALIETGLLLGNGFVQGKGESFTLTDPCTEEHVATIHSATAEDVEEAVKIATEAQKAYYALGPEQWASKLHRLADLIDEHAKELAELDAVCQGRPLVVAADIGLASKTMRISASLAITHHGQTSQQLPDSLSFTLREPYGVCAAICPWNVPMTLAASKVGPALATGNAIILKTSERAPLSNTFFGKLALEAGFPAGVLQVIHGKGDVGAMLAAHPQIRRLAFTGSTAVGRKVLETAAKTNLKKVTLELGGKGAALVFDDANLEAAVGAVAFSMSWLSGQLCMCQSRVYVQETIADKFIEAFKAAYLNTPMGDPFNETSIMGPMVDTRARDAVKQLLDTAEKEGGKLSQGTHPEGKGYYIPATVITGLPESSQLVQQEIFGPVVHVSTFKTEAEAFALANDTEYGLYCSVFTSDGSRAMRSAKAISSGLIGINQSAPTFDLTLPFGGVRQSGLGREWGTEILDDWSEVKQVIWKI</sequence>
<dbReference type="Gene3D" id="3.40.309.10">
    <property type="entry name" value="Aldehyde Dehydrogenase, Chain A, domain 2"/>
    <property type="match status" value="1"/>
</dbReference>
<keyword evidence="2" id="KW-0560">Oxidoreductase</keyword>
<evidence type="ECO:0000259" key="3">
    <source>
        <dbReference type="Pfam" id="PF00171"/>
    </source>
</evidence>
<name>A0A8X7MQ98_9BASI</name>
<dbReference type="FunFam" id="3.40.605.10:FF:000007">
    <property type="entry name" value="NAD/NADP-dependent betaine aldehyde dehydrogenase"/>
    <property type="match status" value="1"/>
</dbReference>
<accession>A0A8X7MQ98</accession>
<keyword evidence="5" id="KW-1185">Reference proteome</keyword>
<dbReference type="Gene3D" id="3.40.605.10">
    <property type="entry name" value="Aldehyde Dehydrogenase, Chain A, domain 1"/>
    <property type="match status" value="1"/>
</dbReference>
<feature type="domain" description="Aldehyde dehydrogenase" evidence="3">
    <location>
        <begin position="21"/>
        <end position="477"/>
    </location>
</feature>
<reference evidence="4" key="2">
    <citation type="journal article" date="2019" name="IMA Fungus">
        <title>Genome sequencing and comparison of five Tilletia species to identify candidate genes for the detection of regulated species infecting wheat.</title>
        <authorList>
            <person name="Nguyen H.D.T."/>
            <person name="Sultana T."/>
            <person name="Kesanakurti P."/>
            <person name="Hambleton S."/>
        </authorList>
    </citation>
    <scope>NUCLEOTIDE SEQUENCE</scope>
    <source>
        <strain evidence="4">DAOMC 236426</strain>
    </source>
</reference>